<dbReference type="OrthoDB" id="4358588at2759"/>
<dbReference type="Proteomes" id="UP001147760">
    <property type="component" value="Unassembled WGS sequence"/>
</dbReference>
<accession>A0A9W9X7Y5</accession>
<gene>
    <name evidence="2" type="ORF">N7530_000453</name>
</gene>
<feature type="region of interest" description="Disordered" evidence="1">
    <location>
        <begin position="1"/>
        <end position="74"/>
    </location>
</feature>
<reference evidence="2" key="1">
    <citation type="submission" date="2022-12" db="EMBL/GenBank/DDBJ databases">
        <authorList>
            <person name="Petersen C."/>
        </authorList>
    </citation>
    <scope>NUCLEOTIDE SEQUENCE</scope>
    <source>
        <strain evidence="2">IBT 17660</strain>
    </source>
</reference>
<feature type="compositionally biased region" description="Polar residues" evidence="1">
    <location>
        <begin position="20"/>
        <end position="36"/>
    </location>
</feature>
<organism evidence="2 3">
    <name type="scientific">Penicillium desertorum</name>
    <dbReference type="NCBI Taxonomy" id="1303715"/>
    <lineage>
        <taxon>Eukaryota</taxon>
        <taxon>Fungi</taxon>
        <taxon>Dikarya</taxon>
        <taxon>Ascomycota</taxon>
        <taxon>Pezizomycotina</taxon>
        <taxon>Eurotiomycetes</taxon>
        <taxon>Eurotiomycetidae</taxon>
        <taxon>Eurotiales</taxon>
        <taxon>Aspergillaceae</taxon>
        <taxon>Penicillium</taxon>
    </lineage>
</organism>
<name>A0A9W9X7Y5_9EURO</name>
<dbReference type="EMBL" id="JAPWDO010000001">
    <property type="protein sequence ID" value="KAJ5486153.1"/>
    <property type="molecule type" value="Genomic_DNA"/>
</dbReference>
<evidence type="ECO:0000256" key="1">
    <source>
        <dbReference type="SAM" id="MobiDB-lite"/>
    </source>
</evidence>
<keyword evidence="3" id="KW-1185">Reference proteome</keyword>
<feature type="compositionally biased region" description="Basic and acidic residues" evidence="1">
    <location>
        <begin position="45"/>
        <end position="60"/>
    </location>
</feature>
<dbReference type="AlphaFoldDB" id="A0A9W9X7Y5"/>
<protein>
    <submittedName>
        <fullName evidence="2">Uncharacterized protein</fullName>
    </submittedName>
</protein>
<evidence type="ECO:0000313" key="2">
    <source>
        <dbReference type="EMBL" id="KAJ5486153.1"/>
    </source>
</evidence>
<sequence length="74" mass="8417">MPSRNRALNKSDAESEQQRNPKPVNTTDHSVVTSSGGPAHRSRRERSEYRSWERGRDTPRKGTTGSRSRSVSRH</sequence>
<comment type="caution">
    <text evidence="2">The sequence shown here is derived from an EMBL/GenBank/DDBJ whole genome shotgun (WGS) entry which is preliminary data.</text>
</comment>
<proteinExistence type="predicted"/>
<feature type="compositionally biased region" description="Basic and acidic residues" evidence="1">
    <location>
        <begin position="9"/>
        <end position="19"/>
    </location>
</feature>
<evidence type="ECO:0000313" key="3">
    <source>
        <dbReference type="Proteomes" id="UP001147760"/>
    </source>
</evidence>
<reference evidence="2" key="2">
    <citation type="journal article" date="2023" name="IMA Fungus">
        <title>Comparative genomic study of the Penicillium genus elucidates a diverse pangenome and 15 lateral gene transfer events.</title>
        <authorList>
            <person name="Petersen C."/>
            <person name="Sorensen T."/>
            <person name="Nielsen M.R."/>
            <person name="Sondergaard T.E."/>
            <person name="Sorensen J.L."/>
            <person name="Fitzpatrick D.A."/>
            <person name="Frisvad J.C."/>
            <person name="Nielsen K.L."/>
        </authorList>
    </citation>
    <scope>NUCLEOTIDE SEQUENCE</scope>
    <source>
        <strain evidence="2">IBT 17660</strain>
    </source>
</reference>